<evidence type="ECO:0000256" key="14">
    <source>
        <dbReference type="ARBA" id="ARBA00049324"/>
    </source>
</evidence>
<keyword evidence="10 15" id="KW-0804">Transcription</keyword>
<evidence type="ECO:0000256" key="13">
    <source>
        <dbReference type="ARBA" id="ARBA00048301"/>
    </source>
</evidence>
<evidence type="ECO:0000256" key="5">
    <source>
        <dbReference type="ARBA" id="ARBA00022853"/>
    </source>
</evidence>
<evidence type="ECO:0000256" key="4">
    <source>
        <dbReference type="ARBA" id="ARBA00022723"/>
    </source>
</evidence>
<dbReference type="InterPro" id="IPR049043">
    <property type="entry name" value="WHD_RIOX1"/>
</dbReference>
<evidence type="ECO:0000256" key="6">
    <source>
        <dbReference type="ARBA" id="ARBA00022964"/>
    </source>
</evidence>
<keyword evidence="7 15" id="KW-0560">Oxidoreductase</keyword>
<evidence type="ECO:0000313" key="19">
    <source>
        <dbReference type="Proteomes" id="UP000319801"/>
    </source>
</evidence>
<name>A0A556TT45_BAGYA</name>
<dbReference type="PROSITE" id="PS51184">
    <property type="entry name" value="JMJC"/>
    <property type="match status" value="1"/>
</dbReference>
<keyword evidence="19" id="KW-1185">Reference proteome</keyword>
<accession>A0A556TT45</accession>
<comment type="caution">
    <text evidence="18">The sequence shown here is derived from an EMBL/GenBank/DDBJ whole genome shotgun (WGS) entry which is preliminary data.</text>
</comment>
<keyword evidence="3" id="KW-0678">Repressor</keyword>
<feature type="region of interest" description="Disordered" evidence="16">
    <location>
        <begin position="1"/>
        <end position="32"/>
    </location>
</feature>
<gene>
    <name evidence="18" type="ORF">Baya_3848</name>
</gene>
<evidence type="ECO:0000256" key="8">
    <source>
        <dbReference type="ARBA" id="ARBA00023004"/>
    </source>
</evidence>
<evidence type="ECO:0000256" key="2">
    <source>
        <dbReference type="ARBA" id="ARBA00010309"/>
    </source>
</evidence>
<evidence type="ECO:0000256" key="7">
    <source>
        <dbReference type="ARBA" id="ARBA00023002"/>
    </source>
</evidence>
<dbReference type="PANTHER" id="PTHR13096">
    <property type="entry name" value="MINA53 MYC INDUCED NUCLEAR ANTIGEN"/>
    <property type="match status" value="1"/>
</dbReference>
<dbReference type="FunFam" id="3.90.930.40:FF:000001">
    <property type="entry name" value="ribosomal oxygenase 1 isoform X1"/>
    <property type="match status" value="1"/>
</dbReference>
<comment type="cofactor">
    <cofactor evidence="15">
        <name>Fe(2+)</name>
        <dbReference type="ChEBI" id="CHEBI:29033"/>
    </cofactor>
    <text evidence="15">Binds 1 Fe(2+) ion per subunit.</text>
</comment>
<protein>
    <recommendedName>
        <fullName evidence="15">Bifunctional lysine-specific demethylase and histidyl-hydroxylase</fullName>
        <ecNumber evidence="15">1.14.11.-</ecNumber>
    </recommendedName>
</protein>
<feature type="region of interest" description="Disordered" evidence="16">
    <location>
        <begin position="48"/>
        <end position="107"/>
    </location>
</feature>
<keyword evidence="8 15" id="KW-0408">Iron</keyword>
<dbReference type="Proteomes" id="UP000319801">
    <property type="component" value="Unassembled WGS sequence"/>
</dbReference>
<feature type="domain" description="JmjC" evidence="17">
    <location>
        <begin position="222"/>
        <end position="367"/>
    </location>
</feature>
<evidence type="ECO:0000313" key="18">
    <source>
        <dbReference type="EMBL" id="TSK58200.1"/>
    </source>
</evidence>
<dbReference type="SUPFAM" id="SSF51197">
    <property type="entry name" value="Clavaminate synthase-like"/>
    <property type="match status" value="1"/>
</dbReference>
<dbReference type="GO" id="GO:0032453">
    <property type="term" value="F:histone H3K4 demethylase activity"/>
    <property type="evidence" value="ECO:0007669"/>
    <property type="project" value="TreeGrafter"/>
</dbReference>
<evidence type="ECO:0000256" key="15">
    <source>
        <dbReference type="RuleBase" id="RU366061"/>
    </source>
</evidence>
<evidence type="ECO:0000256" key="9">
    <source>
        <dbReference type="ARBA" id="ARBA00023015"/>
    </source>
</evidence>
<comment type="catalytic activity">
    <reaction evidence="14">
        <text>N(6)-methyl-L-lysyl-[protein] + 2-oxoglutarate + O2 = L-lysyl-[protein] + formaldehyde + succinate + CO2</text>
        <dbReference type="Rhea" id="RHEA:60924"/>
        <dbReference type="Rhea" id="RHEA-COMP:9752"/>
        <dbReference type="Rhea" id="RHEA-COMP:13053"/>
        <dbReference type="ChEBI" id="CHEBI:15379"/>
        <dbReference type="ChEBI" id="CHEBI:16526"/>
        <dbReference type="ChEBI" id="CHEBI:16810"/>
        <dbReference type="ChEBI" id="CHEBI:16842"/>
        <dbReference type="ChEBI" id="CHEBI:29969"/>
        <dbReference type="ChEBI" id="CHEBI:30031"/>
        <dbReference type="ChEBI" id="CHEBI:61929"/>
    </reaction>
    <physiologicalReaction direction="left-to-right" evidence="14">
        <dbReference type="Rhea" id="RHEA:60925"/>
    </physiologicalReaction>
</comment>
<comment type="function">
    <text evidence="15">Oxygenase that can act as both a histone lysine demethylase and a ribosomal histidine hydroxylase.</text>
</comment>
<keyword evidence="9 15" id="KW-0805">Transcription regulation</keyword>
<keyword evidence="6 15" id="KW-0223">Dioxygenase</keyword>
<dbReference type="InterPro" id="IPR039994">
    <property type="entry name" value="NO66-like"/>
</dbReference>
<comment type="catalytic activity">
    <reaction evidence="12">
        <text>L-histidyl-[protein] + 2-oxoglutarate + O2 = (3S)-3-hydroxy-L-histidyl-[protein] + succinate + CO2</text>
        <dbReference type="Rhea" id="RHEA:54256"/>
        <dbReference type="Rhea" id="RHEA-COMP:9745"/>
        <dbReference type="Rhea" id="RHEA-COMP:13840"/>
        <dbReference type="ChEBI" id="CHEBI:15379"/>
        <dbReference type="ChEBI" id="CHEBI:16526"/>
        <dbReference type="ChEBI" id="CHEBI:16810"/>
        <dbReference type="ChEBI" id="CHEBI:29979"/>
        <dbReference type="ChEBI" id="CHEBI:30031"/>
        <dbReference type="ChEBI" id="CHEBI:138021"/>
        <dbReference type="EC" id="1.14.11.79"/>
    </reaction>
    <physiologicalReaction direction="left-to-right" evidence="12">
        <dbReference type="Rhea" id="RHEA:54257"/>
    </physiologicalReaction>
</comment>
<organism evidence="18 19">
    <name type="scientific">Bagarius yarrelli</name>
    <name type="common">Goonch</name>
    <name type="synonym">Bagrus yarrelli</name>
    <dbReference type="NCBI Taxonomy" id="175774"/>
    <lineage>
        <taxon>Eukaryota</taxon>
        <taxon>Metazoa</taxon>
        <taxon>Chordata</taxon>
        <taxon>Craniata</taxon>
        <taxon>Vertebrata</taxon>
        <taxon>Euteleostomi</taxon>
        <taxon>Actinopterygii</taxon>
        <taxon>Neopterygii</taxon>
        <taxon>Teleostei</taxon>
        <taxon>Ostariophysi</taxon>
        <taxon>Siluriformes</taxon>
        <taxon>Sisoridae</taxon>
        <taxon>Sisorinae</taxon>
        <taxon>Bagarius</taxon>
    </lineage>
</organism>
<dbReference type="GO" id="GO:0005506">
    <property type="term" value="F:iron ion binding"/>
    <property type="evidence" value="ECO:0007669"/>
    <property type="project" value="UniProtKB-UniRule"/>
</dbReference>
<dbReference type="Gene3D" id="2.60.120.650">
    <property type="entry name" value="Cupin"/>
    <property type="match status" value="1"/>
</dbReference>
<comment type="catalytic activity">
    <reaction evidence="13">
        <text>N(6),N(6)-dimethyl-L-lysyl(36)-[histone H3] + 2 2-oxoglutarate + 2 O2 = L-lysyl(36)-[histone H3] + 2 formaldehyde + 2 succinate + 2 CO2</text>
        <dbReference type="Rhea" id="RHEA:42032"/>
        <dbReference type="Rhea" id="RHEA-COMP:9785"/>
        <dbReference type="Rhea" id="RHEA-COMP:9787"/>
        <dbReference type="ChEBI" id="CHEBI:15379"/>
        <dbReference type="ChEBI" id="CHEBI:16526"/>
        <dbReference type="ChEBI" id="CHEBI:16810"/>
        <dbReference type="ChEBI" id="CHEBI:16842"/>
        <dbReference type="ChEBI" id="CHEBI:29969"/>
        <dbReference type="ChEBI" id="CHEBI:30031"/>
        <dbReference type="ChEBI" id="CHEBI:61976"/>
        <dbReference type="EC" id="1.14.11.27"/>
    </reaction>
    <physiologicalReaction direction="left-to-right" evidence="13">
        <dbReference type="Rhea" id="RHEA:42033"/>
    </physiologicalReaction>
</comment>
<dbReference type="EC" id="1.14.11.-" evidence="15"/>
<comment type="similarity">
    <text evidence="2">Belongs to the ROX family. NO66 subfamily.</text>
</comment>
<evidence type="ECO:0000256" key="10">
    <source>
        <dbReference type="ARBA" id="ARBA00023163"/>
    </source>
</evidence>
<dbReference type="Gene3D" id="1.10.10.1500">
    <property type="entry name" value="JmjC domain-containing ribosomal oxygenase (ROX), dimer domain"/>
    <property type="match status" value="1"/>
</dbReference>
<sequence length="575" mass="65531">MKLYQEEKPGNNKSKFRDLATSSRVGAGGSMERSKSAFAYYQSLKEKTAHSQVSIPAKKKKKRKQYGLEPNTSGEKKLKKVPEWRKEENHDHEQVAEEQKLSNGTSRASSDALHTLLAELADVDNSRERADKLFQWLIHPVTAKTFFRDTWEKKPLLIRRQNQHYYDGLFSTAEFDRILRNNDVQYGVNLDVTSYTNGKRETHNPPGRALPYSVWGFYENGCSLRMLNPQAFSSTVWNVLSILQEKFGSMAGANVYLTPAGTQGFAPHYDDIEAFIVQLEGKKHWRVYNPRSENDVLSLVSSPNFSQSEIGKPMLDVVLEPGDMLYFPRGFIHQGDCLPDAHSLHITISSYQRNSWGDLLLKVMPAALEMAMEEDVEFRKGLPLDYLTYMGVQNSDKEDPRRDRFLSHMEGLIKRLVSYAPVDAGVDQKACEFLHDCLPPVLTPAETASSVHGAPVRFEDGEVVDLKLHMKSQTKIRLIRLGICRLCSDGEAVHLYYTTENSRVYHKEEPKSMEINAEHTDAVEFLIHSYPKFITVASLPCDTAEDKVDTYDKAQRDQDVYPVLTHHRCQIHHDA</sequence>
<evidence type="ECO:0000256" key="11">
    <source>
        <dbReference type="ARBA" id="ARBA00023242"/>
    </source>
</evidence>
<feature type="compositionally biased region" description="Basic and acidic residues" evidence="16">
    <location>
        <begin position="74"/>
        <end position="100"/>
    </location>
</feature>
<dbReference type="FunFam" id="2.60.120.650:FF:000013">
    <property type="entry name" value="Ribosomal oxygenase 1"/>
    <property type="match status" value="1"/>
</dbReference>
<dbReference type="GO" id="GO:0140680">
    <property type="term" value="F:histone H3K36me/H3K36me2 demethylase activity"/>
    <property type="evidence" value="ECO:0007669"/>
    <property type="project" value="UniProtKB-EC"/>
</dbReference>
<evidence type="ECO:0000259" key="17">
    <source>
        <dbReference type="PROSITE" id="PS51184"/>
    </source>
</evidence>
<keyword evidence="4 15" id="KW-0479">Metal-binding</keyword>
<proteinExistence type="inferred from homology"/>
<dbReference type="GO" id="GO:0005730">
    <property type="term" value="C:nucleolus"/>
    <property type="evidence" value="ECO:0007669"/>
    <property type="project" value="TreeGrafter"/>
</dbReference>
<dbReference type="GO" id="GO:0036139">
    <property type="term" value="F:peptidyl-histidine dioxygenase activity"/>
    <property type="evidence" value="ECO:0007669"/>
    <property type="project" value="UniProtKB-EC"/>
</dbReference>
<reference evidence="18 19" key="1">
    <citation type="journal article" date="2019" name="Genome Biol. Evol.">
        <title>Whole-Genome Sequencing of the Giant Devil Catfish, Bagarius yarrelli.</title>
        <authorList>
            <person name="Jiang W."/>
            <person name="Lv Y."/>
            <person name="Cheng L."/>
            <person name="Yang K."/>
            <person name="Chao B."/>
            <person name="Wang X."/>
            <person name="Li Y."/>
            <person name="Pan X."/>
            <person name="You X."/>
            <person name="Zhang Y."/>
            <person name="Yang J."/>
            <person name="Li J."/>
            <person name="Zhang X."/>
            <person name="Liu S."/>
            <person name="Sun C."/>
            <person name="Yang J."/>
            <person name="Shi Q."/>
        </authorList>
    </citation>
    <scope>NUCLEOTIDE SEQUENCE [LARGE SCALE GENOMIC DNA]</scope>
    <source>
        <strain evidence="18">JWS20170419001</strain>
        <tissue evidence="18">Muscle</tissue>
    </source>
</reference>
<feature type="compositionally biased region" description="Basic and acidic residues" evidence="16">
    <location>
        <begin position="1"/>
        <end position="18"/>
    </location>
</feature>
<dbReference type="PANTHER" id="PTHR13096:SF8">
    <property type="entry name" value="RIBOSOMAL OXYGENASE 1"/>
    <property type="match status" value="1"/>
</dbReference>
<dbReference type="AlphaFoldDB" id="A0A556TT45"/>
<dbReference type="EMBL" id="VCAZ01000016">
    <property type="protein sequence ID" value="TSK58200.1"/>
    <property type="molecule type" value="Genomic_DNA"/>
</dbReference>
<dbReference type="OrthoDB" id="425950at2759"/>
<evidence type="ECO:0000256" key="1">
    <source>
        <dbReference type="ARBA" id="ARBA00004123"/>
    </source>
</evidence>
<keyword evidence="5" id="KW-0156">Chromatin regulator</keyword>
<dbReference type="FunFam" id="1.10.10.1500:FF:000001">
    <property type="entry name" value="ribosomal oxygenase 1 isoform X1"/>
    <property type="match status" value="1"/>
</dbReference>
<comment type="subcellular location">
    <subcellularLocation>
        <location evidence="1 15">Nucleus</location>
    </subcellularLocation>
</comment>
<evidence type="ECO:0000256" key="16">
    <source>
        <dbReference type="SAM" id="MobiDB-lite"/>
    </source>
</evidence>
<keyword evidence="11 15" id="KW-0539">Nucleus</keyword>
<dbReference type="Pfam" id="PF08007">
    <property type="entry name" value="JmjC_2"/>
    <property type="match status" value="1"/>
</dbReference>
<dbReference type="Gene3D" id="3.90.930.40">
    <property type="match status" value="1"/>
</dbReference>
<evidence type="ECO:0000256" key="12">
    <source>
        <dbReference type="ARBA" id="ARBA00048149"/>
    </source>
</evidence>
<dbReference type="InterPro" id="IPR003347">
    <property type="entry name" value="JmjC_dom"/>
</dbReference>
<dbReference type="Pfam" id="PF21233">
    <property type="entry name" value="WHD_RIOX1"/>
    <property type="match status" value="1"/>
</dbReference>
<evidence type="ECO:0000256" key="3">
    <source>
        <dbReference type="ARBA" id="ARBA00022491"/>
    </source>
</evidence>